<protein>
    <submittedName>
        <fullName evidence="2 3">Uncharacterized protein</fullName>
    </submittedName>
</protein>
<dbReference type="HOGENOM" id="CLU_1499040_0_0_1"/>
<gene>
    <name evidence="2" type="ORF">GUITHDRAFT_121396</name>
</gene>
<keyword evidence="4" id="KW-1185">Reference proteome</keyword>
<evidence type="ECO:0000313" key="3">
    <source>
        <dbReference type="EnsemblProtists" id="EKX32431"/>
    </source>
</evidence>
<proteinExistence type="predicted"/>
<reference evidence="4" key="2">
    <citation type="submission" date="2012-11" db="EMBL/GenBank/DDBJ databases">
        <authorList>
            <person name="Kuo A."/>
            <person name="Curtis B.A."/>
            <person name="Tanifuji G."/>
            <person name="Burki F."/>
            <person name="Gruber A."/>
            <person name="Irimia M."/>
            <person name="Maruyama S."/>
            <person name="Arias M.C."/>
            <person name="Ball S.G."/>
            <person name="Gile G.H."/>
            <person name="Hirakawa Y."/>
            <person name="Hopkins J.F."/>
            <person name="Rensing S.A."/>
            <person name="Schmutz J."/>
            <person name="Symeonidi A."/>
            <person name="Elias M."/>
            <person name="Eveleigh R.J."/>
            <person name="Herman E.K."/>
            <person name="Klute M.J."/>
            <person name="Nakayama T."/>
            <person name="Obornik M."/>
            <person name="Reyes-Prieto A."/>
            <person name="Armbrust E.V."/>
            <person name="Aves S.J."/>
            <person name="Beiko R.G."/>
            <person name="Coutinho P."/>
            <person name="Dacks J.B."/>
            <person name="Durnford D.G."/>
            <person name="Fast N.M."/>
            <person name="Green B.R."/>
            <person name="Grisdale C."/>
            <person name="Hempe F."/>
            <person name="Henrissat B."/>
            <person name="Hoppner M.P."/>
            <person name="Ishida K.-I."/>
            <person name="Kim E."/>
            <person name="Koreny L."/>
            <person name="Kroth P.G."/>
            <person name="Liu Y."/>
            <person name="Malik S.-B."/>
            <person name="Maier U.G."/>
            <person name="McRose D."/>
            <person name="Mock T."/>
            <person name="Neilson J.A."/>
            <person name="Onodera N.T."/>
            <person name="Poole A.M."/>
            <person name="Pritham E.J."/>
            <person name="Richards T.A."/>
            <person name="Rocap G."/>
            <person name="Roy S.W."/>
            <person name="Sarai C."/>
            <person name="Schaack S."/>
            <person name="Shirato S."/>
            <person name="Slamovits C.H."/>
            <person name="Spencer D.F."/>
            <person name="Suzuki S."/>
            <person name="Worden A.Z."/>
            <person name="Zauner S."/>
            <person name="Barry K."/>
            <person name="Bell C."/>
            <person name="Bharti A.K."/>
            <person name="Crow J.A."/>
            <person name="Grimwood J."/>
            <person name="Kramer R."/>
            <person name="Lindquist E."/>
            <person name="Lucas S."/>
            <person name="Salamov A."/>
            <person name="McFadden G.I."/>
            <person name="Lane C.E."/>
            <person name="Keeling P.J."/>
            <person name="Gray M.W."/>
            <person name="Grigoriev I.V."/>
            <person name="Archibald J.M."/>
        </authorList>
    </citation>
    <scope>NUCLEOTIDE SEQUENCE</scope>
    <source>
        <strain evidence="4">CCMP2712</strain>
    </source>
</reference>
<dbReference type="GeneID" id="17289158"/>
<dbReference type="PaxDb" id="55529-EKX32431"/>
<keyword evidence="1" id="KW-0472">Membrane</keyword>
<feature type="transmembrane region" description="Helical" evidence="1">
    <location>
        <begin position="117"/>
        <end position="137"/>
    </location>
</feature>
<name>L1I845_GUITC</name>
<feature type="transmembrane region" description="Helical" evidence="1">
    <location>
        <begin position="69"/>
        <end position="96"/>
    </location>
</feature>
<dbReference type="RefSeq" id="XP_005819411.1">
    <property type="nucleotide sequence ID" value="XM_005819354.1"/>
</dbReference>
<evidence type="ECO:0000313" key="4">
    <source>
        <dbReference type="Proteomes" id="UP000011087"/>
    </source>
</evidence>
<organism evidence="2">
    <name type="scientific">Guillardia theta (strain CCMP2712)</name>
    <name type="common">Cryptophyte</name>
    <dbReference type="NCBI Taxonomy" id="905079"/>
    <lineage>
        <taxon>Eukaryota</taxon>
        <taxon>Cryptophyceae</taxon>
        <taxon>Pyrenomonadales</taxon>
        <taxon>Geminigeraceae</taxon>
        <taxon>Guillardia</taxon>
    </lineage>
</organism>
<accession>L1I845</accession>
<dbReference type="EMBL" id="JH993190">
    <property type="protein sequence ID" value="EKX32431.1"/>
    <property type="molecule type" value="Genomic_DNA"/>
</dbReference>
<reference evidence="2 4" key="1">
    <citation type="journal article" date="2012" name="Nature">
        <title>Algal genomes reveal evolutionary mosaicism and the fate of nucleomorphs.</title>
        <authorList>
            <consortium name="DOE Joint Genome Institute"/>
            <person name="Curtis B.A."/>
            <person name="Tanifuji G."/>
            <person name="Burki F."/>
            <person name="Gruber A."/>
            <person name="Irimia M."/>
            <person name="Maruyama S."/>
            <person name="Arias M.C."/>
            <person name="Ball S.G."/>
            <person name="Gile G.H."/>
            <person name="Hirakawa Y."/>
            <person name="Hopkins J.F."/>
            <person name="Kuo A."/>
            <person name="Rensing S.A."/>
            <person name="Schmutz J."/>
            <person name="Symeonidi A."/>
            <person name="Elias M."/>
            <person name="Eveleigh R.J."/>
            <person name="Herman E.K."/>
            <person name="Klute M.J."/>
            <person name="Nakayama T."/>
            <person name="Obornik M."/>
            <person name="Reyes-Prieto A."/>
            <person name="Armbrust E.V."/>
            <person name="Aves S.J."/>
            <person name="Beiko R.G."/>
            <person name="Coutinho P."/>
            <person name="Dacks J.B."/>
            <person name="Durnford D.G."/>
            <person name="Fast N.M."/>
            <person name="Green B.R."/>
            <person name="Grisdale C.J."/>
            <person name="Hempel F."/>
            <person name="Henrissat B."/>
            <person name="Hoppner M.P."/>
            <person name="Ishida K."/>
            <person name="Kim E."/>
            <person name="Koreny L."/>
            <person name="Kroth P.G."/>
            <person name="Liu Y."/>
            <person name="Malik S.B."/>
            <person name="Maier U.G."/>
            <person name="McRose D."/>
            <person name="Mock T."/>
            <person name="Neilson J.A."/>
            <person name="Onodera N.T."/>
            <person name="Poole A.M."/>
            <person name="Pritham E.J."/>
            <person name="Richards T.A."/>
            <person name="Rocap G."/>
            <person name="Roy S.W."/>
            <person name="Sarai C."/>
            <person name="Schaack S."/>
            <person name="Shirato S."/>
            <person name="Slamovits C.H."/>
            <person name="Spencer D.F."/>
            <person name="Suzuki S."/>
            <person name="Worden A.Z."/>
            <person name="Zauner S."/>
            <person name="Barry K."/>
            <person name="Bell C."/>
            <person name="Bharti A.K."/>
            <person name="Crow J.A."/>
            <person name="Grimwood J."/>
            <person name="Kramer R."/>
            <person name="Lindquist E."/>
            <person name="Lucas S."/>
            <person name="Salamov A."/>
            <person name="McFadden G.I."/>
            <person name="Lane C.E."/>
            <person name="Keeling P.J."/>
            <person name="Gray M.W."/>
            <person name="Grigoriev I.V."/>
            <person name="Archibald J.M."/>
        </authorList>
    </citation>
    <scope>NUCLEOTIDE SEQUENCE</scope>
    <source>
        <strain evidence="2 4">CCMP2712</strain>
    </source>
</reference>
<evidence type="ECO:0000313" key="2">
    <source>
        <dbReference type="EMBL" id="EKX32431.1"/>
    </source>
</evidence>
<keyword evidence="1" id="KW-0812">Transmembrane</keyword>
<dbReference type="AlphaFoldDB" id="L1I845"/>
<dbReference type="EnsemblProtists" id="EKX32431">
    <property type="protein sequence ID" value="EKX32431"/>
    <property type="gene ID" value="GUITHDRAFT_121396"/>
</dbReference>
<dbReference type="KEGG" id="gtt:GUITHDRAFT_121396"/>
<evidence type="ECO:0000256" key="1">
    <source>
        <dbReference type="SAM" id="Phobius"/>
    </source>
</evidence>
<keyword evidence="1" id="KW-1133">Transmembrane helix</keyword>
<sequence length="180" mass="19579">MPYRHRPPSVHVEHLPAGRYGAVPSTREDVIDPGSIDGSEGHPGIIHDVHHASKVYQSVSEGLYGTENYSIALCCLFALLAIVQLGIAANILFRYAPALARMLGPVAGNWTRSKAQWISALVPASVARCCALLLLIADLRAKADGAGPWDISFMFEMSSFFDAVSSWLFYTIKVKCLDTC</sequence>
<dbReference type="Proteomes" id="UP000011087">
    <property type="component" value="Unassembled WGS sequence"/>
</dbReference>
<reference evidence="3" key="3">
    <citation type="submission" date="2016-03" db="UniProtKB">
        <authorList>
            <consortium name="EnsemblProtists"/>
        </authorList>
    </citation>
    <scope>IDENTIFICATION</scope>
</reference>